<organism evidence="2 3">
    <name type="scientific">Rheinheimera phage Barba5S</name>
    <dbReference type="NCBI Taxonomy" id="2849599"/>
    <lineage>
        <taxon>Viruses</taxon>
        <taxon>Duplodnaviria</taxon>
        <taxon>Heunggongvirae</taxon>
        <taxon>Uroviricota</taxon>
        <taxon>Caudoviricetes</taxon>
        <taxon>Barbavirus</taxon>
        <taxon>Barbavirus barba5S</taxon>
    </lineage>
</organism>
<name>A0A4P8N0V4_9CAUD</name>
<evidence type="ECO:0000256" key="1">
    <source>
        <dbReference type="SAM" id="Phobius"/>
    </source>
</evidence>
<gene>
    <name evidence="2" type="ORF">Barba5S_gp131</name>
</gene>
<reference evidence="2 3" key="1">
    <citation type="submission" date="2019-03" db="EMBL/GenBank/DDBJ databases">
        <title>Genomic and seasonal variations among aquatic phages infecting the Baltic Sea Gammaproteobacteria Rheinheimera sp. bal341.</title>
        <authorList>
            <person name="Nilsson E."/>
            <person name="Li K."/>
            <person name="Fridlund J."/>
            <person name="Sulcius S."/>
            <person name="Bunse C."/>
            <person name="Karlsson C.M.G."/>
            <person name="Lindh M."/>
            <person name="Lundin D."/>
            <person name="Pinhassi J."/>
            <person name="Holmfeldt K."/>
        </authorList>
    </citation>
    <scope>NUCLEOTIDE SEQUENCE [LARGE SCALE GENOMIC DNA]</scope>
</reference>
<dbReference type="EMBL" id="MK719710">
    <property type="protein sequence ID" value="QCQ59209.1"/>
    <property type="molecule type" value="Genomic_DNA"/>
</dbReference>
<dbReference type="Proteomes" id="UP000300543">
    <property type="component" value="Segment"/>
</dbReference>
<proteinExistence type="predicted"/>
<feature type="transmembrane region" description="Helical" evidence="1">
    <location>
        <begin position="40"/>
        <end position="70"/>
    </location>
</feature>
<keyword evidence="1" id="KW-0472">Membrane</keyword>
<accession>A0A4P8N0V4</accession>
<protein>
    <submittedName>
        <fullName evidence="2">Uncharacterized protein</fullName>
    </submittedName>
</protein>
<evidence type="ECO:0000313" key="3">
    <source>
        <dbReference type="Proteomes" id="UP000300543"/>
    </source>
</evidence>
<keyword evidence="3" id="KW-1185">Reference proteome</keyword>
<keyword evidence="1" id="KW-1133">Transmembrane helix</keyword>
<evidence type="ECO:0000313" key="2">
    <source>
        <dbReference type="EMBL" id="QCQ59209.1"/>
    </source>
</evidence>
<sequence>MVLYTNKIQHAYKMKMLPIIKMNPKFKNDKGLHKHEYQHVIQYLVFGLLVGVPLTIIFNWFIGLIVGVMAHDIVYTFSTKYRLWSEVSAFKAQLKVGGSIDLAAKALSENYGLHISVAEAKRLLK</sequence>
<keyword evidence="1" id="KW-0812">Transmembrane</keyword>